<reference evidence="2" key="1">
    <citation type="submission" date="2017-11" db="EMBL/GenBank/DDBJ databases">
        <authorList>
            <person name="Seth-Smith MB H."/>
        </authorList>
    </citation>
    <scope>NUCLEOTIDE SEQUENCE [LARGE SCALE GENOMIC DNA]</scope>
</reference>
<proteinExistence type="predicted"/>
<evidence type="ECO:0000313" key="2">
    <source>
        <dbReference type="Proteomes" id="UP000258476"/>
    </source>
</evidence>
<dbReference type="Proteomes" id="UP000258476">
    <property type="component" value="Chromosome"/>
</dbReference>
<dbReference type="KEGG" id="chla:C834K_0588"/>
<organism evidence="1 2">
    <name type="scientific">Chlamydia poikilotherma</name>
    <dbReference type="NCBI Taxonomy" id="1967783"/>
    <lineage>
        <taxon>Bacteria</taxon>
        <taxon>Pseudomonadati</taxon>
        <taxon>Chlamydiota</taxon>
        <taxon>Chlamydiia</taxon>
        <taxon>Chlamydiales</taxon>
        <taxon>Chlamydiaceae</taxon>
        <taxon>Chlamydia/Chlamydophila group</taxon>
        <taxon>Chlamydia</taxon>
    </lineage>
</organism>
<dbReference type="EMBL" id="LS992154">
    <property type="protein sequence ID" value="SYX09042.1"/>
    <property type="molecule type" value="Genomic_DNA"/>
</dbReference>
<keyword evidence="2" id="KW-1185">Reference proteome</keyword>
<sequence length="258" mass="29699">MIILLFIKLVLRFVLFCKYGFRAIERIEIEVPERAKAPVTIPTSIPRIEGRPEAPRPATLPIQRLPLLDVEIERKYLTLQLKEIEKELMHDVFSLLLYGCEESILNQMEISFYGDVGIHKRFSFRINRGTVKNILFTYIPGEDMPPGGVVGTPIRLGVFRNVDYPTFKFYADRCLHTTMAHIDLICMRQRGIKTIQERINQLSVIDLSEEQFQQLRRDCHSYPESLSICSLEAVPCYHNGELVGYAGIIAQELPEEEG</sequence>
<name>A0A3B0QGW7_9CHLA</name>
<evidence type="ECO:0000313" key="1">
    <source>
        <dbReference type="EMBL" id="SYX09042.1"/>
    </source>
</evidence>
<protein>
    <submittedName>
        <fullName evidence="1">Uncharacterized protein</fullName>
    </submittedName>
</protein>
<accession>A0A3B0QGW7</accession>
<gene>
    <name evidence="1" type="ORF">C834K_0588</name>
</gene>
<dbReference type="AlphaFoldDB" id="A0A3B0QGW7"/>